<dbReference type="OrthoDB" id="245563at2759"/>
<accession>A0A9W9W001</accession>
<feature type="region of interest" description="Disordered" evidence="1">
    <location>
        <begin position="163"/>
        <end position="187"/>
    </location>
</feature>
<dbReference type="AlphaFoldDB" id="A0A9W9W001"/>
<proteinExistence type="predicted"/>
<protein>
    <submittedName>
        <fullName evidence="2">Uncharacterized protein</fullName>
    </submittedName>
</protein>
<dbReference type="GeneID" id="81371538"/>
<dbReference type="EMBL" id="JAPZBU010000008">
    <property type="protein sequence ID" value="KAJ5392431.1"/>
    <property type="molecule type" value="Genomic_DNA"/>
</dbReference>
<name>A0A9W9W001_9EURO</name>
<organism evidence="2 3">
    <name type="scientific">Penicillium cosmopolitanum</name>
    <dbReference type="NCBI Taxonomy" id="1131564"/>
    <lineage>
        <taxon>Eukaryota</taxon>
        <taxon>Fungi</taxon>
        <taxon>Dikarya</taxon>
        <taxon>Ascomycota</taxon>
        <taxon>Pezizomycotina</taxon>
        <taxon>Eurotiomycetes</taxon>
        <taxon>Eurotiomycetidae</taxon>
        <taxon>Eurotiales</taxon>
        <taxon>Aspergillaceae</taxon>
        <taxon>Penicillium</taxon>
    </lineage>
</organism>
<sequence length="187" mass="20629">MVSVKYRPNILLLSLSGLESFDDVYKPLISRLLDISYLTRVRTASAALKEIDSTKFKAVIVTDEGLAEPENQVAMVRLKTYIESGGLVVVGLQLSTFVRQDRFKAFFKAFDLTWVSGSYQVSPICFVPSSTFPRSLKPSSLPGPRTVNARHVQNSKPHERMFVSIPNPKRHNDAETGRVAGSGAALA</sequence>
<dbReference type="Proteomes" id="UP001147747">
    <property type="component" value="Unassembled WGS sequence"/>
</dbReference>
<evidence type="ECO:0000313" key="3">
    <source>
        <dbReference type="Proteomes" id="UP001147747"/>
    </source>
</evidence>
<dbReference type="RefSeq" id="XP_056488109.1">
    <property type="nucleotide sequence ID" value="XM_056632558.1"/>
</dbReference>
<evidence type="ECO:0000313" key="2">
    <source>
        <dbReference type="EMBL" id="KAJ5392431.1"/>
    </source>
</evidence>
<evidence type="ECO:0000256" key="1">
    <source>
        <dbReference type="SAM" id="MobiDB-lite"/>
    </source>
</evidence>
<reference evidence="2" key="2">
    <citation type="journal article" date="2023" name="IMA Fungus">
        <title>Comparative genomic study of the Penicillium genus elucidates a diverse pangenome and 15 lateral gene transfer events.</title>
        <authorList>
            <person name="Petersen C."/>
            <person name="Sorensen T."/>
            <person name="Nielsen M.R."/>
            <person name="Sondergaard T.E."/>
            <person name="Sorensen J.L."/>
            <person name="Fitzpatrick D.A."/>
            <person name="Frisvad J.C."/>
            <person name="Nielsen K.L."/>
        </authorList>
    </citation>
    <scope>NUCLEOTIDE SEQUENCE</scope>
    <source>
        <strain evidence="2">IBT 29677</strain>
    </source>
</reference>
<comment type="caution">
    <text evidence="2">The sequence shown here is derived from an EMBL/GenBank/DDBJ whole genome shotgun (WGS) entry which is preliminary data.</text>
</comment>
<keyword evidence="3" id="KW-1185">Reference proteome</keyword>
<reference evidence="2" key="1">
    <citation type="submission" date="2022-12" db="EMBL/GenBank/DDBJ databases">
        <authorList>
            <person name="Petersen C."/>
        </authorList>
    </citation>
    <scope>NUCLEOTIDE SEQUENCE</scope>
    <source>
        <strain evidence="2">IBT 29677</strain>
    </source>
</reference>
<gene>
    <name evidence="2" type="ORF">N7509_007921</name>
</gene>